<dbReference type="GeneID" id="20283564"/>
<dbReference type="InterPro" id="IPR009279">
    <property type="entry name" value="Portal_Mu"/>
</dbReference>
<dbReference type="EMBL" id="KF475786">
    <property type="protein sequence ID" value="AGZ17221.1"/>
    <property type="molecule type" value="Genomic_DNA"/>
</dbReference>
<evidence type="ECO:0000313" key="1">
    <source>
        <dbReference type="EMBL" id="AGZ17221.1"/>
    </source>
</evidence>
<dbReference type="KEGG" id="vg:20283564"/>
<sequence>MATIVDIYGNPLRTQQLRKQQTAHLTGLAKEFANHPAKGLTPAKLARILIEAEQGQLQAQAELFMDMEERDAHLFAEMSKRKRAVLGLDWTIEPPRNASAAEKADAEYLHELLLDLEGIEDLMLDCMDGVGHGYSAIELDWSLQGREWLPQAFDHRPQSWFQLNPDDQDELRLRDNSIAGEVLQPFGWIMHKPRSRSGYVARSGLFRVLAWPYLFKHYSTADLAEMLEIYGLPIRLGKYPPGTPDEEKVTLLRAVTGLGHAAAGIIPESMSIEFQEASKGSAEPFMAMMRWCDDSMSKAILGGTLTSQTSESGGGAYALGQVHNEVRHDLLAADARQLAATLSRDLLWPLLVLNRSGNLDARRAPRLVFDLKDRADLAAMATSLPPLVKLGVQVPVNWVQEQLGIPLPAKGEAVLVDQAGAGIAQLSRRPGPRVAALAQVIGPRYRDQEALDQVLASLPAQDMQNQADSLVAPLLDVISRGGSEAELLGALAEAFPDMDDSALADALHRLLFVADTWGRLNGTLDRID</sequence>
<organism evidence="1 2">
    <name type="scientific">Pseudomonas phage MP48</name>
    <dbReference type="NCBI Taxonomy" id="1391190"/>
    <lineage>
        <taxon>Viruses</taxon>
        <taxon>Duplodnaviria</taxon>
        <taxon>Heunggongvirae</taxon>
        <taxon>Uroviricota</taxon>
        <taxon>Caudoviricetes</taxon>
        <taxon>Casadabanvirus</taxon>
        <taxon>Casadabanvirus MP48</taxon>
    </lineage>
</organism>
<dbReference type="Pfam" id="PF06074">
    <property type="entry name" value="Portal_Mu"/>
    <property type="match status" value="1"/>
</dbReference>
<proteinExistence type="predicted"/>
<accession>A0A075CI75</accession>
<keyword evidence="2" id="KW-1185">Reference proteome</keyword>
<protein>
    <submittedName>
        <fullName evidence="1">Portal protein</fullName>
    </submittedName>
</protein>
<name>A0A075CI75_9CAUD</name>
<dbReference type="RefSeq" id="YP_009055254.1">
    <property type="nucleotide sequence ID" value="NC_024782.1"/>
</dbReference>
<reference evidence="1 2" key="1">
    <citation type="submission" date="2013-07" db="EMBL/GenBank/DDBJ databases">
        <authorList>
            <person name="Chung I.-Y."/>
            <person name="Cho Y.-H."/>
        </authorList>
    </citation>
    <scope>NUCLEOTIDE SEQUENCE [LARGE SCALE GENOMIC DNA]</scope>
</reference>
<gene>
    <name evidence="1" type="ORF">MP48_0027</name>
</gene>
<dbReference type="Proteomes" id="UP000028560">
    <property type="component" value="Segment"/>
</dbReference>
<dbReference type="OrthoDB" id="1823at10239"/>
<evidence type="ECO:0000313" key="2">
    <source>
        <dbReference type="Proteomes" id="UP000028560"/>
    </source>
</evidence>